<sequence length="364" mass="41318">MGRHPRRRMPIEGADGAISQPPSLLTLPAEVRFMIWEAVATCSGPILVCAESLTFGPLEQVARFSFAIPPPVLTNKQRKLRSSKAKAKLTANPLIWLLTNRQIYAEARSVFYANICLAFDNVFCLSAFMFQSPETFIKPSMVRSLSLDLQLAINADTRNKFIPPFSNHCKFSFSKSVNHGWEIMMRNPDDWWGGRYICKCPFCLAPSSSALANGADYFTGLRELRLQIRFGCSHGPANEWEMIRQCCDPQRFRTGGQYFGKLGQLMDSDSLVCKDSSEKIADFAKWICTQVPLRVFSKLKLDAVDVQFNVERIERSPLVIHEYQRGNDRCWCDNHKVDKESIESCGFAEELKRRLMNGDSEEDG</sequence>
<name>A0A1B8G8T7_9PEZI</name>
<proteinExistence type="predicted"/>
<evidence type="ECO:0000313" key="3">
    <source>
        <dbReference type="Proteomes" id="UP000091956"/>
    </source>
</evidence>
<dbReference type="PANTHER" id="PTHR42085:SF2">
    <property type="entry name" value="F-BOX DOMAIN-CONTAINING PROTEIN"/>
    <property type="match status" value="1"/>
</dbReference>
<organism evidence="2 3">
    <name type="scientific">Pseudogymnoascus verrucosus</name>
    <dbReference type="NCBI Taxonomy" id="342668"/>
    <lineage>
        <taxon>Eukaryota</taxon>
        <taxon>Fungi</taxon>
        <taxon>Dikarya</taxon>
        <taxon>Ascomycota</taxon>
        <taxon>Pezizomycotina</taxon>
        <taxon>Leotiomycetes</taxon>
        <taxon>Thelebolales</taxon>
        <taxon>Thelebolaceae</taxon>
        <taxon>Pseudogymnoascus</taxon>
    </lineage>
</organism>
<keyword evidence="1" id="KW-1133">Transmembrane helix</keyword>
<keyword evidence="3" id="KW-1185">Reference proteome</keyword>
<accession>A0A1B8G8T7</accession>
<protein>
    <submittedName>
        <fullName evidence="2">Uncharacterized protein</fullName>
    </submittedName>
</protein>
<dbReference type="Proteomes" id="UP000091956">
    <property type="component" value="Unassembled WGS sequence"/>
</dbReference>
<dbReference type="AlphaFoldDB" id="A0A1B8G8T7"/>
<gene>
    <name evidence="2" type="ORF">VE01_09523</name>
</gene>
<dbReference type="RefSeq" id="XP_018125983.1">
    <property type="nucleotide sequence ID" value="XM_018278936.1"/>
</dbReference>
<dbReference type="GeneID" id="28842909"/>
<evidence type="ECO:0000256" key="1">
    <source>
        <dbReference type="SAM" id="Phobius"/>
    </source>
</evidence>
<dbReference type="OrthoDB" id="5304367at2759"/>
<evidence type="ECO:0000313" key="2">
    <source>
        <dbReference type="EMBL" id="OBT92250.1"/>
    </source>
</evidence>
<reference evidence="2 3" key="1">
    <citation type="submission" date="2016-03" db="EMBL/GenBank/DDBJ databases">
        <title>Comparative genomics of Pseudogymnoascus destructans, the fungus causing white-nose syndrome of bats.</title>
        <authorList>
            <person name="Palmer J.M."/>
            <person name="Drees K.P."/>
            <person name="Foster J.T."/>
            <person name="Lindner D.L."/>
        </authorList>
    </citation>
    <scope>NUCLEOTIDE SEQUENCE [LARGE SCALE GENOMIC DNA]</scope>
    <source>
        <strain evidence="2 3">UAMH 10579</strain>
    </source>
</reference>
<dbReference type="EMBL" id="KV460270">
    <property type="protein sequence ID" value="OBT92250.1"/>
    <property type="molecule type" value="Genomic_DNA"/>
</dbReference>
<keyword evidence="1" id="KW-0812">Transmembrane</keyword>
<dbReference type="PANTHER" id="PTHR42085">
    <property type="entry name" value="F-BOX DOMAIN-CONTAINING PROTEIN"/>
    <property type="match status" value="1"/>
</dbReference>
<dbReference type="InterPro" id="IPR038883">
    <property type="entry name" value="AN11006-like"/>
</dbReference>
<feature type="transmembrane region" description="Helical" evidence="1">
    <location>
        <begin position="110"/>
        <end position="130"/>
    </location>
</feature>
<reference evidence="3" key="2">
    <citation type="journal article" date="2018" name="Nat. Commun.">
        <title>Extreme sensitivity to ultraviolet light in the fungal pathogen causing white-nose syndrome of bats.</title>
        <authorList>
            <person name="Palmer J.M."/>
            <person name="Drees K.P."/>
            <person name="Foster J.T."/>
            <person name="Lindner D.L."/>
        </authorList>
    </citation>
    <scope>NUCLEOTIDE SEQUENCE [LARGE SCALE GENOMIC DNA]</scope>
    <source>
        <strain evidence="3">UAMH 10579</strain>
    </source>
</reference>
<keyword evidence="1" id="KW-0472">Membrane</keyword>